<dbReference type="EMBL" id="LEKV01005068">
    <property type="protein sequence ID" value="KVH91215.1"/>
    <property type="molecule type" value="Genomic_DNA"/>
</dbReference>
<dbReference type="AlphaFoldDB" id="A0A103XI80"/>
<dbReference type="InterPro" id="IPR031066">
    <property type="entry name" value="bHLH_ALC-like_plant"/>
</dbReference>
<evidence type="ECO:0008006" key="9">
    <source>
        <dbReference type="Google" id="ProtNLM"/>
    </source>
</evidence>
<evidence type="ECO:0000256" key="1">
    <source>
        <dbReference type="ARBA" id="ARBA00004123"/>
    </source>
</evidence>
<dbReference type="Gene3D" id="4.10.280.10">
    <property type="entry name" value="Helix-loop-helix DNA-binding domain"/>
    <property type="match status" value="1"/>
</dbReference>
<evidence type="ECO:0000256" key="4">
    <source>
        <dbReference type="ARBA" id="ARBA00023163"/>
    </source>
</evidence>
<feature type="compositionally biased region" description="Low complexity" evidence="6">
    <location>
        <begin position="249"/>
        <end position="259"/>
    </location>
</feature>
<dbReference type="GO" id="GO:0046983">
    <property type="term" value="F:protein dimerization activity"/>
    <property type="evidence" value="ECO:0007669"/>
    <property type="project" value="InterPro"/>
</dbReference>
<feature type="compositionally biased region" description="Polar residues" evidence="6">
    <location>
        <begin position="200"/>
        <end position="220"/>
    </location>
</feature>
<keyword evidence="2" id="KW-0805">Transcription regulation</keyword>
<proteinExistence type="predicted"/>
<name>A0A103XI80_CYNCS</name>
<comment type="subcellular location">
    <subcellularLocation>
        <location evidence="1">Nucleus</location>
    </subcellularLocation>
</comment>
<keyword evidence="5" id="KW-0539">Nucleus</keyword>
<dbReference type="PANTHER" id="PTHR45855:SF23">
    <property type="entry name" value="TRANSCRIPTION FACTOR MEE8-RELATED"/>
    <property type="match status" value="1"/>
</dbReference>
<keyword evidence="4" id="KW-0804">Transcription</keyword>
<feature type="region of interest" description="Disordered" evidence="6">
    <location>
        <begin position="235"/>
        <end position="292"/>
    </location>
</feature>
<accession>A0A103XI80</accession>
<dbReference type="GO" id="GO:0003677">
    <property type="term" value="F:DNA binding"/>
    <property type="evidence" value="ECO:0007669"/>
    <property type="project" value="UniProtKB-KW"/>
</dbReference>
<sequence length="444" mass="47759">MSHCVPSWDTLDDYPDRNPNPGYRKPDLRASSNSMSSHLDAPILDYAVAELTWKNGQLAMHGLGPPRVVNKPHATAATLTKYTWDKPRAAETLESIVNQATLPPNHKPQMHIYGAGDLVPWLDHQSSATAAGSFSASVTMTMDALVPSSNAQPPAASLRSGVGAGRCSTRVASCSGDQSGFVDQRIRGGGGGTAAATATHEWSSCRDQSASGSANFGMESSRQLTVETCERELGVKGFTSTSMGSPENTTSGKRSTKSTSPDEQDSVCHSKPQSNMEEKKKGKGKSSISTKRNKASMLDEVIEYLKQLQAQIHMMSRMNMSPMMMPLAMQQQQQIQMAMMNPMGMGIGMGIGMGMPGVMDLNAIGGNRSNIPGIPPVFHPATFMQTPMASWDMHTGGDRVTNPNDPMAAFLACQSQPMTMDAYSKMVALFQHMQNQPCYTGLKN</sequence>
<dbReference type="SUPFAM" id="SSF47459">
    <property type="entry name" value="HLH, helix-loop-helix DNA-binding domain"/>
    <property type="match status" value="1"/>
</dbReference>
<protein>
    <recommendedName>
        <fullName evidence="9">Myc-type, basic helix-loop-helix (BHLH) domain-containing protein</fullName>
    </recommendedName>
</protein>
<comment type="caution">
    <text evidence="7">The sequence shown here is derived from an EMBL/GenBank/DDBJ whole genome shotgun (WGS) entry which is preliminary data.</text>
</comment>
<keyword evidence="8" id="KW-1185">Reference proteome</keyword>
<feature type="region of interest" description="Disordered" evidence="6">
    <location>
        <begin position="186"/>
        <end position="220"/>
    </location>
</feature>
<feature type="compositionally biased region" description="Polar residues" evidence="6">
    <location>
        <begin position="238"/>
        <end position="248"/>
    </location>
</feature>
<reference evidence="7 8" key="1">
    <citation type="journal article" date="2016" name="Sci. Rep.">
        <title>The genome sequence of the outbreeding globe artichoke constructed de novo incorporating a phase-aware low-pass sequencing strategy of F1 progeny.</title>
        <authorList>
            <person name="Scaglione D."/>
            <person name="Reyes-Chin-Wo S."/>
            <person name="Acquadro A."/>
            <person name="Froenicke L."/>
            <person name="Portis E."/>
            <person name="Beitel C."/>
            <person name="Tirone M."/>
            <person name="Mauro R."/>
            <person name="Lo Monaco A."/>
            <person name="Mauromicale G."/>
            <person name="Faccioli P."/>
            <person name="Cattivelli L."/>
            <person name="Rieseberg L."/>
            <person name="Michelmore R."/>
            <person name="Lanteri S."/>
        </authorList>
    </citation>
    <scope>NUCLEOTIDE SEQUENCE [LARGE SCALE GENOMIC DNA]</scope>
    <source>
        <strain evidence="7">2C</strain>
    </source>
</reference>
<organism evidence="7 8">
    <name type="scientific">Cynara cardunculus var. scolymus</name>
    <name type="common">Globe artichoke</name>
    <name type="synonym">Cynara scolymus</name>
    <dbReference type="NCBI Taxonomy" id="59895"/>
    <lineage>
        <taxon>Eukaryota</taxon>
        <taxon>Viridiplantae</taxon>
        <taxon>Streptophyta</taxon>
        <taxon>Embryophyta</taxon>
        <taxon>Tracheophyta</taxon>
        <taxon>Spermatophyta</taxon>
        <taxon>Magnoliopsida</taxon>
        <taxon>eudicotyledons</taxon>
        <taxon>Gunneridae</taxon>
        <taxon>Pentapetalae</taxon>
        <taxon>asterids</taxon>
        <taxon>campanulids</taxon>
        <taxon>Asterales</taxon>
        <taxon>Asteraceae</taxon>
        <taxon>Carduoideae</taxon>
        <taxon>Cardueae</taxon>
        <taxon>Carduinae</taxon>
        <taxon>Cynara</taxon>
    </lineage>
</organism>
<keyword evidence="3" id="KW-0238">DNA-binding</keyword>
<feature type="region of interest" description="Disordered" evidence="6">
    <location>
        <begin position="1"/>
        <end position="34"/>
    </location>
</feature>
<evidence type="ECO:0000313" key="8">
    <source>
        <dbReference type="Proteomes" id="UP000243975"/>
    </source>
</evidence>
<evidence type="ECO:0000256" key="2">
    <source>
        <dbReference type="ARBA" id="ARBA00023015"/>
    </source>
</evidence>
<evidence type="ECO:0000256" key="5">
    <source>
        <dbReference type="ARBA" id="ARBA00023242"/>
    </source>
</evidence>
<dbReference type="InterPro" id="IPR036638">
    <property type="entry name" value="HLH_DNA-bd_sf"/>
</dbReference>
<evidence type="ECO:0000256" key="6">
    <source>
        <dbReference type="SAM" id="MobiDB-lite"/>
    </source>
</evidence>
<gene>
    <name evidence="7" type="ORF">Ccrd_006776</name>
</gene>
<dbReference type="STRING" id="59895.A0A103XI80"/>
<dbReference type="Proteomes" id="UP000243975">
    <property type="component" value="Unassembled WGS sequence"/>
</dbReference>
<dbReference type="Gramene" id="KVH91215">
    <property type="protein sequence ID" value="KVH91215"/>
    <property type="gene ID" value="Ccrd_006776"/>
</dbReference>
<evidence type="ECO:0000256" key="3">
    <source>
        <dbReference type="ARBA" id="ARBA00023125"/>
    </source>
</evidence>
<dbReference type="OMA" id="SSAKHCT"/>
<dbReference type="PANTHER" id="PTHR45855">
    <property type="entry name" value="TRANSCRIPTION FACTOR PIF1-RELATED"/>
    <property type="match status" value="1"/>
</dbReference>
<evidence type="ECO:0000313" key="7">
    <source>
        <dbReference type="EMBL" id="KVH91215.1"/>
    </source>
</evidence>
<dbReference type="GO" id="GO:0005634">
    <property type="term" value="C:nucleus"/>
    <property type="evidence" value="ECO:0007669"/>
    <property type="project" value="UniProtKB-SubCell"/>
</dbReference>